<dbReference type="PROSITE" id="PS50891">
    <property type="entry name" value="LOB"/>
    <property type="match status" value="1"/>
</dbReference>
<protein>
    <submittedName>
        <fullName evidence="6">LOB domain-containing protein 6</fullName>
        <ecNumber evidence="6">6.3.5.5</ecNumber>
    </submittedName>
</protein>
<dbReference type="Proteomes" id="UP000236161">
    <property type="component" value="Unassembled WGS sequence"/>
</dbReference>
<keyword evidence="4" id="KW-0539">Nucleus</keyword>
<reference evidence="6 7" key="1">
    <citation type="journal article" date="2017" name="Nature">
        <title>The Apostasia genome and the evolution of orchids.</title>
        <authorList>
            <person name="Zhang G.Q."/>
            <person name="Liu K.W."/>
            <person name="Li Z."/>
            <person name="Lohaus R."/>
            <person name="Hsiao Y.Y."/>
            <person name="Niu S.C."/>
            <person name="Wang J.Y."/>
            <person name="Lin Y.C."/>
            <person name="Xu Q."/>
            <person name="Chen L.J."/>
            <person name="Yoshida K."/>
            <person name="Fujiwara S."/>
            <person name="Wang Z.W."/>
            <person name="Zhang Y.Q."/>
            <person name="Mitsuda N."/>
            <person name="Wang M."/>
            <person name="Liu G.H."/>
            <person name="Pecoraro L."/>
            <person name="Huang H.X."/>
            <person name="Xiao X.J."/>
            <person name="Lin M."/>
            <person name="Wu X.Y."/>
            <person name="Wu W.L."/>
            <person name="Chen Y.Y."/>
            <person name="Chang S.B."/>
            <person name="Sakamoto S."/>
            <person name="Ohme-Takagi M."/>
            <person name="Yagi M."/>
            <person name="Zeng S.J."/>
            <person name="Shen C.Y."/>
            <person name="Yeh C.M."/>
            <person name="Luo Y.B."/>
            <person name="Tsai W.C."/>
            <person name="Van de Peer Y."/>
            <person name="Liu Z.J."/>
        </authorList>
    </citation>
    <scope>NUCLEOTIDE SEQUENCE [LARGE SCALE GENOMIC DNA]</scope>
    <source>
        <strain evidence="7">cv. Shenzhen</strain>
        <tissue evidence="6">Stem</tissue>
    </source>
</reference>
<proteinExistence type="inferred from homology"/>
<dbReference type="PANTHER" id="PTHR31301:SF83">
    <property type="entry name" value="PROTEIN ASYMMETRIC LEAVES 2"/>
    <property type="match status" value="1"/>
</dbReference>
<evidence type="ECO:0000256" key="2">
    <source>
        <dbReference type="ARBA" id="ARBA00005474"/>
    </source>
</evidence>
<dbReference type="EMBL" id="KZ451950">
    <property type="protein sequence ID" value="PKA59281.1"/>
    <property type="molecule type" value="Genomic_DNA"/>
</dbReference>
<keyword evidence="7" id="KW-1185">Reference proteome</keyword>
<feature type="domain" description="LOB" evidence="5">
    <location>
        <begin position="32"/>
        <end position="133"/>
    </location>
</feature>
<accession>A0A2I0AUQ7</accession>
<dbReference type="EC" id="6.3.5.5" evidence="6"/>
<dbReference type="GO" id="GO:0004088">
    <property type="term" value="F:carbamoyl-phosphate synthase (glutamine-hydrolyzing) activity"/>
    <property type="evidence" value="ECO:0007669"/>
    <property type="project" value="UniProtKB-EC"/>
</dbReference>
<name>A0A2I0AUQ7_9ASPA</name>
<evidence type="ECO:0000256" key="1">
    <source>
        <dbReference type="ARBA" id="ARBA00004123"/>
    </source>
</evidence>
<evidence type="ECO:0000256" key="3">
    <source>
        <dbReference type="ARBA" id="ARBA00022473"/>
    </source>
</evidence>
<dbReference type="STRING" id="1088818.A0A2I0AUQ7"/>
<evidence type="ECO:0000256" key="4">
    <source>
        <dbReference type="ARBA" id="ARBA00023242"/>
    </source>
</evidence>
<dbReference type="InterPro" id="IPR004883">
    <property type="entry name" value="LOB"/>
</dbReference>
<dbReference type="GO" id="GO:0005634">
    <property type="term" value="C:nucleus"/>
    <property type="evidence" value="ECO:0007669"/>
    <property type="project" value="UniProtKB-SubCell"/>
</dbReference>
<keyword evidence="6" id="KW-0436">Ligase</keyword>
<evidence type="ECO:0000313" key="7">
    <source>
        <dbReference type="Proteomes" id="UP000236161"/>
    </source>
</evidence>
<gene>
    <name evidence="6" type="primary">LBD6</name>
    <name evidence="6" type="ORF">AXF42_Ash001375</name>
</gene>
<dbReference type="Pfam" id="PF03195">
    <property type="entry name" value="LOB"/>
    <property type="match status" value="1"/>
</dbReference>
<keyword evidence="3" id="KW-0217">Developmental protein</keyword>
<evidence type="ECO:0000259" key="5">
    <source>
        <dbReference type="PROSITE" id="PS50891"/>
    </source>
</evidence>
<sequence length="229" mass="23865">MTSSSASSVSRHPAASNPSFPPATTVLSIGSSPCAGCKFLRRKCQPDCIFSPYFHADQPHKFISVHRVFGASNVAKLLAELRPDQREDAVNSLAYEAEMRLRDPVYGCVGVISLLQRDLRQLQLQLSYARAELARYHSAAAAAAAAAGSHQFVNINAGVLGAVAADHHLGFLRGQEGAQMAARLAVNAAAYEAAPVINGTVNSASVAAGLGLLGGQLMRPSAAGGDANL</sequence>
<dbReference type="PANTHER" id="PTHR31301">
    <property type="entry name" value="LOB DOMAIN-CONTAINING PROTEIN 4-RELATED"/>
    <property type="match status" value="1"/>
</dbReference>
<dbReference type="AlphaFoldDB" id="A0A2I0AUQ7"/>
<evidence type="ECO:0000313" key="6">
    <source>
        <dbReference type="EMBL" id="PKA59281.1"/>
    </source>
</evidence>
<comment type="subcellular location">
    <subcellularLocation>
        <location evidence="1">Nucleus</location>
    </subcellularLocation>
</comment>
<comment type="similarity">
    <text evidence="2">Belongs to the LOB domain-containing protein family.</text>
</comment>
<organism evidence="6 7">
    <name type="scientific">Apostasia shenzhenica</name>
    <dbReference type="NCBI Taxonomy" id="1088818"/>
    <lineage>
        <taxon>Eukaryota</taxon>
        <taxon>Viridiplantae</taxon>
        <taxon>Streptophyta</taxon>
        <taxon>Embryophyta</taxon>
        <taxon>Tracheophyta</taxon>
        <taxon>Spermatophyta</taxon>
        <taxon>Magnoliopsida</taxon>
        <taxon>Liliopsida</taxon>
        <taxon>Asparagales</taxon>
        <taxon>Orchidaceae</taxon>
        <taxon>Apostasioideae</taxon>
        <taxon>Apostasia</taxon>
    </lineage>
</organism>